<protein>
    <recommendedName>
        <fullName evidence="2">F-box domain-containing protein</fullName>
    </recommendedName>
</protein>
<evidence type="ECO:0000256" key="1">
    <source>
        <dbReference type="SAM" id="SignalP"/>
    </source>
</evidence>
<dbReference type="Gene3D" id="1.20.1280.50">
    <property type="match status" value="1"/>
</dbReference>
<feature type="chain" id="PRO_5005223566" description="F-box domain-containing protein" evidence="1">
    <location>
        <begin position="23"/>
        <end position="369"/>
    </location>
</feature>
<accession>A0A0H5QK62</accession>
<sequence length="369" mass="42291">MICRDALTVLLELLDPVDLVRAAGVCIEWRHAATKANLWRQFTKSSSIATFIDQPLKRRPEYMFLKNDDWLMLNEEQRCFVYNNPTLNILLRAGVFTIWMLKWSSADQLEALDKIMAYQNDNIQNLIWVHRAACFTLQDVLDLLAASYSRSSLLQAMFSMRSATVRNLLKSGVVTFTDLVQTSLSAGRSLMRGGLQNLASERLCTLITQRRASLHQIASLTIPESIRIKSDFVWQYIIGGWLSFTEAKKLSLATSVACEQAELFRLVTTKQISLQRALQLPEWTLYEHNVLRLWEVGLISRTTIESISRDWSVLNKLRDRSLAQKINSGVIQATLDSLLYELPPVLYKRRTRPCDNTDKNEGPFKRVIC</sequence>
<proteinExistence type="predicted"/>
<feature type="signal peptide" evidence="1">
    <location>
        <begin position="1"/>
        <end position="22"/>
    </location>
</feature>
<keyword evidence="1" id="KW-0732">Signal</keyword>
<dbReference type="EMBL" id="HACM01001570">
    <property type="protein sequence ID" value="CRZ02012.1"/>
    <property type="molecule type" value="Transcribed_RNA"/>
</dbReference>
<dbReference type="Pfam" id="PF12937">
    <property type="entry name" value="F-box-like"/>
    <property type="match status" value="1"/>
</dbReference>
<dbReference type="SUPFAM" id="SSF81383">
    <property type="entry name" value="F-box domain"/>
    <property type="match status" value="1"/>
</dbReference>
<reference evidence="3" key="1">
    <citation type="submission" date="2015-04" db="EMBL/GenBank/DDBJ databases">
        <title>The genome sequence of the plant pathogenic Rhizarian Plasmodiophora brassicae reveals insights in its biotrophic life cycle and the origin of chitin synthesis.</title>
        <authorList>
            <person name="Schwelm A."/>
            <person name="Fogelqvist J."/>
            <person name="Knaust A."/>
            <person name="Julke S."/>
            <person name="Lilja T."/>
            <person name="Dhandapani V."/>
            <person name="Bonilla-Rosso G."/>
            <person name="Karlsson M."/>
            <person name="Shevchenko A."/>
            <person name="Choi S.R."/>
            <person name="Kim H.G."/>
            <person name="Park J.Y."/>
            <person name="Lim Y.P."/>
            <person name="Ludwig-Muller J."/>
            <person name="Dixelius C."/>
        </authorList>
    </citation>
    <scope>NUCLEOTIDE SEQUENCE</scope>
    <source>
        <tissue evidence="3">Potato root galls</tissue>
    </source>
</reference>
<feature type="domain" description="F-box" evidence="2">
    <location>
        <begin position="11"/>
        <end position="43"/>
    </location>
</feature>
<evidence type="ECO:0000259" key="2">
    <source>
        <dbReference type="Pfam" id="PF12937"/>
    </source>
</evidence>
<dbReference type="InterPro" id="IPR036047">
    <property type="entry name" value="F-box-like_dom_sf"/>
</dbReference>
<dbReference type="InterPro" id="IPR001810">
    <property type="entry name" value="F-box_dom"/>
</dbReference>
<organism evidence="3">
    <name type="scientific">Spongospora subterranea</name>
    <dbReference type="NCBI Taxonomy" id="70186"/>
    <lineage>
        <taxon>Eukaryota</taxon>
        <taxon>Sar</taxon>
        <taxon>Rhizaria</taxon>
        <taxon>Endomyxa</taxon>
        <taxon>Phytomyxea</taxon>
        <taxon>Plasmodiophorida</taxon>
        <taxon>Plasmodiophoridae</taxon>
        <taxon>Spongospora</taxon>
    </lineage>
</organism>
<evidence type="ECO:0000313" key="3">
    <source>
        <dbReference type="EMBL" id="CRZ02012.1"/>
    </source>
</evidence>
<dbReference type="AlphaFoldDB" id="A0A0H5QK62"/>
<name>A0A0H5QK62_9EUKA</name>